<dbReference type="EMBL" id="QNTQ01000006">
    <property type="protein sequence ID" value="RBI85675.1"/>
    <property type="molecule type" value="Genomic_DNA"/>
</dbReference>
<dbReference type="PROSITE" id="PS50005">
    <property type="entry name" value="TPR"/>
    <property type="match status" value="2"/>
</dbReference>
<dbReference type="Pfam" id="PF13174">
    <property type="entry name" value="TPR_6"/>
    <property type="match status" value="2"/>
</dbReference>
<dbReference type="Pfam" id="PF13469">
    <property type="entry name" value="Sulfotransfer_3"/>
    <property type="match status" value="1"/>
</dbReference>
<accession>A0A365U9J5</accession>
<feature type="repeat" description="TPR" evidence="2">
    <location>
        <begin position="122"/>
        <end position="155"/>
    </location>
</feature>
<keyword evidence="2" id="KW-0802">TPR repeat</keyword>
<dbReference type="InterPro" id="IPR011990">
    <property type="entry name" value="TPR-like_helical_dom_sf"/>
</dbReference>
<dbReference type="GO" id="GO:0008476">
    <property type="term" value="F:protein-tyrosine sulfotransferase activity"/>
    <property type="evidence" value="ECO:0007669"/>
    <property type="project" value="InterPro"/>
</dbReference>
<evidence type="ECO:0000313" key="4">
    <source>
        <dbReference type="Proteomes" id="UP000253370"/>
    </source>
</evidence>
<keyword evidence="1" id="KW-0808">Transferase</keyword>
<dbReference type="SMART" id="SM00028">
    <property type="entry name" value="TPR"/>
    <property type="match status" value="5"/>
</dbReference>
<dbReference type="SUPFAM" id="SSF48452">
    <property type="entry name" value="TPR-like"/>
    <property type="match status" value="1"/>
</dbReference>
<dbReference type="SUPFAM" id="SSF52540">
    <property type="entry name" value="P-loop containing nucleoside triphosphate hydrolases"/>
    <property type="match status" value="1"/>
</dbReference>
<keyword evidence="4" id="KW-1185">Reference proteome</keyword>
<proteinExistence type="predicted"/>
<dbReference type="RefSeq" id="WP_113288932.1">
    <property type="nucleotide sequence ID" value="NZ_QNTQ01000006.1"/>
</dbReference>
<organism evidence="3 4">
    <name type="scientific">Rhodosalinus halophilus</name>
    <dbReference type="NCBI Taxonomy" id="2259333"/>
    <lineage>
        <taxon>Bacteria</taxon>
        <taxon>Pseudomonadati</taxon>
        <taxon>Pseudomonadota</taxon>
        <taxon>Alphaproteobacteria</taxon>
        <taxon>Rhodobacterales</taxon>
        <taxon>Paracoccaceae</taxon>
        <taxon>Rhodosalinus</taxon>
    </lineage>
</organism>
<dbReference type="Gene3D" id="3.40.50.300">
    <property type="entry name" value="P-loop containing nucleotide triphosphate hydrolases"/>
    <property type="match status" value="1"/>
</dbReference>
<dbReference type="AlphaFoldDB" id="A0A365U9J5"/>
<sequence>MPSAAETLRRAAKLAKAGRTSEAAALYREVLARYPANRRAQEGLAALASDGTAPPALLSGVVQMAQAGRVAEARRDAEALQPLYPGDPALAGLLGALCVAAGEPAAAEPHCRRALAARPGDADAAYNLGLALQAQDRHDEAASAYEQALEANPRLAEAWNNLGALHRDRGRHAEAAAAFARAAALAPDNLDARANLGLCQRELGEAQAAKETFAALLARAPDHAPARQDFAQLHRFSEGDPELVALEAHLARAGESADRERLLFALGKAMDDLGRHAEAAEAWREANARRKAALGHDAAEDAALFARIRAVWDAPPAPLDAALARPRPIFVLGMPRSGTTLVEQILAGHPQVAACGELPLLTDAAAPLLDPEPPAAPGPDALRRVRETYLAGLAPLAGDRPVATDKMPLNFRWIGAILTALPEAAVIHVQRDPRAVAFSLFRHRFASDGNRYAYDADDIRRYLSLHDALMAFWEARFPQRIHRLSYKGLVEDQEAVTRRLLAACGLPWHSACLDFHRTERAIATASGQQVRRGLYRGSDGAWRAYAPHLPQLFEGLAPADAP</sequence>
<dbReference type="InterPro" id="IPR026634">
    <property type="entry name" value="TPST-like"/>
</dbReference>
<feature type="repeat" description="TPR" evidence="2">
    <location>
        <begin position="156"/>
        <end position="189"/>
    </location>
</feature>
<dbReference type="OrthoDB" id="9800698at2"/>
<name>A0A365U9J5_9RHOB</name>
<evidence type="ECO:0000256" key="1">
    <source>
        <dbReference type="ARBA" id="ARBA00022679"/>
    </source>
</evidence>
<dbReference type="InterPro" id="IPR027417">
    <property type="entry name" value="P-loop_NTPase"/>
</dbReference>
<evidence type="ECO:0008006" key="5">
    <source>
        <dbReference type="Google" id="ProtNLM"/>
    </source>
</evidence>
<dbReference type="Proteomes" id="UP000253370">
    <property type="component" value="Unassembled WGS sequence"/>
</dbReference>
<evidence type="ECO:0000256" key="2">
    <source>
        <dbReference type="PROSITE-ProRule" id="PRU00339"/>
    </source>
</evidence>
<dbReference type="InterPro" id="IPR019734">
    <property type="entry name" value="TPR_rpt"/>
</dbReference>
<evidence type="ECO:0000313" key="3">
    <source>
        <dbReference type="EMBL" id="RBI85675.1"/>
    </source>
</evidence>
<dbReference type="PANTHER" id="PTHR12788">
    <property type="entry name" value="PROTEIN-TYROSINE SULFOTRANSFERASE 2"/>
    <property type="match status" value="1"/>
</dbReference>
<gene>
    <name evidence="3" type="ORF">DRV85_08065</name>
</gene>
<comment type="caution">
    <text evidence="3">The sequence shown here is derived from an EMBL/GenBank/DDBJ whole genome shotgun (WGS) entry which is preliminary data.</text>
</comment>
<dbReference type="Pfam" id="PF13432">
    <property type="entry name" value="TPR_16"/>
    <property type="match status" value="2"/>
</dbReference>
<dbReference type="Gene3D" id="1.25.40.10">
    <property type="entry name" value="Tetratricopeptide repeat domain"/>
    <property type="match status" value="1"/>
</dbReference>
<reference evidence="3 4" key="1">
    <citation type="submission" date="2018-07" db="EMBL/GenBank/DDBJ databases">
        <title>Rhodosalinus sp. strain E84T genomic sequence and assembly.</title>
        <authorList>
            <person name="Liu Z.-W."/>
            <person name="Lu D.-C."/>
        </authorList>
    </citation>
    <scope>NUCLEOTIDE SEQUENCE [LARGE SCALE GENOMIC DNA]</scope>
    <source>
        <strain evidence="3 4">E84</strain>
    </source>
</reference>
<dbReference type="PANTHER" id="PTHR12788:SF10">
    <property type="entry name" value="PROTEIN-TYROSINE SULFOTRANSFERASE"/>
    <property type="match status" value="1"/>
</dbReference>
<protein>
    <recommendedName>
        <fullName evidence="5">Tetratricopeptide repeat protein</fullName>
    </recommendedName>
</protein>
<dbReference type="PROSITE" id="PS50293">
    <property type="entry name" value="TPR_REGION"/>
    <property type="match status" value="2"/>
</dbReference>